<dbReference type="EMBL" id="JBHMBC010000036">
    <property type="protein sequence ID" value="MFB9821447.1"/>
    <property type="molecule type" value="Genomic_DNA"/>
</dbReference>
<dbReference type="RefSeq" id="WP_234752498.1">
    <property type="nucleotide sequence ID" value="NZ_BAAAWN010000001.1"/>
</dbReference>
<dbReference type="InterPro" id="IPR000477">
    <property type="entry name" value="RT_dom"/>
</dbReference>
<dbReference type="InterPro" id="IPR051083">
    <property type="entry name" value="GrpII_Intron_Splice-Mob/Def"/>
</dbReference>
<sequence>MISEDAPVNTDAVVWPEEASAQATVRKMQTKLHCWAAGDPGRRFDDLYNLVCDPAFLVMAWKRVAGNAGARTPGVDRATVAWIASRIGVEGFLQYVRDHLRARTFQPVEVRQVEIPKPSGKLRKLGIPTVTDRVVQAALKLVLEPIFEADFQPCSYGFRPNRRAQDAIAEIHHFTTKRYQWVLEADIEACFDMIDHVALMDRVRARIGDKRVLGLVKAFLKAGVMTTIGTHEATHTGTPQGGILSPLLANVALSALDDHFIRAWEQQMATEPQRQRRKRHGQANYRLVRYADDFVVLVTGQREHAERLRQEVTTVLAPMGLRLSPEKTQVVHIDDGFDFLGFNIRRMRKRGSNKWFVYTRPSKKAIASIKSRVKTMTYRSTLHKEPGYLMDYLGRVLRGWANYFRHGVSKATFSAIDSYAWERITAWLRKKHRIGWPELRRRFCLPGTWRLAVDGTRFKGAASVTVIRYRYRGYRIPTPWTPAAPTG</sequence>
<dbReference type="InterPro" id="IPR043128">
    <property type="entry name" value="Rev_trsase/Diguanyl_cyclase"/>
</dbReference>
<comment type="caution">
    <text evidence="3">The sequence shown here is derived from an EMBL/GenBank/DDBJ whole genome shotgun (WGS) entry which is preliminary data.</text>
</comment>
<keyword evidence="4" id="KW-1185">Reference proteome</keyword>
<evidence type="ECO:0000313" key="3">
    <source>
        <dbReference type="EMBL" id="MFB9821447.1"/>
    </source>
</evidence>
<organism evidence="3 4">
    <name type="scientific">Arthrobacter ramosus</name>
    <dbReference type="NCBI Taxonomy" id="1672"/>
    <lineage>
        <taxon>Bacteria</taxon>
        <taxon>Bacillati</taxon>
        <taxon>Actinomycetota</taxon>
        <taxon>Actinomycetes</taxon>
        <taxon>Micrococcales</taxon>
        <taxon>Micrococcaceae</taxon>
        <taxon>Arthrobacter</taxon>
    </lineage>
</organism>
<keyword evidence="3" id="KW-0548">Nucleotidyltransferase</keyword>
<dbReference type="CDD" id="cd01651">
    <property type="entry name" value="RT_G2_intron"/>
    <property type="match status" value="1"/>
</dbReference>
<dbReference type="SUPFAM" id="SSF56672">
    <property type="entry name" value="DNA/RNA polymerases"/>
    <property type="match status" value="1"/>
</dbReference>
<evidence type="ECO:0000313" key="4">
    <source>
        <dbReference type="Proteomes" id="UP001589702"/>
    </source>
</evidence>
<dbReference type="GO" id="GO:0003964">
    <property type="term" value="F:RNA-directed DNA polymerase activity"/>
    <property type="evidence" value="ECO:0007669"/>
    <property type="project" value="UniProtKB-KW"/>
</dbReference>
<dbReference type="PANTHER" id="PTHR34047:SF8">
    <property type="entry name" value="PROTEIN YKFC"/>
    <property type="match status" value="1"/>
</dbReference>
<dbReference type="Gene3D" id="3.30.70.270">
    <property type="match status" value="1"/>
</dbReference>
<dbReference type="Pfam" id="PF00078">
    <property type="entry name" value="RVT_1"/>
    <property type="match status" value="1"/>
</dbReference>
<dbReference type="InterPro" id="IPR030931">
    <property type="entry name" value="Group_II_RT_mat"/>
</dbReference>
<keyword evidence="3" id="KW-0695">RNA-directed DNA polymerase</keyword>
<evidence type="ECO:0000259" key="2">
    <source>
        <dbReference type="PROSITE" id="PS50878"/>
    </source>
</evidence>
<dbReference type="PANTHER" id="PTHR34047">
    <property type="entry name" value="NUCLEAR INTRON MATURASE 1, MITOCHONDRIAL-RELATED"/>
    <property type="match status" value="1"/>
</dbReference>
<dbReference type="InterPro" id="IPR043502">
    <property type="entry name" value="DNA/RNA_pol_sf"/>
</dbReference>
<dbReference type="Proteomes" id="UP001589702">
    <property type="component" value="Unassembled WGS sequence"/>
</dbReference>
<accession>A0ABV5Y377</accession>
<dbReference type="EC" id="2.7.7.49" evidence="3"/>
<protein>
    <submittedName>
        <fullName evidence="3">Group II intron reverse transcriptase/maturase</fullName>
        <ecNumber evidence="3">2.7.7.49</ecNumber>
    </submittedName>
</protein>
<reference evidence="3 4" key="1">
    <citation type="submission" date="2024-09" db="EMBL/GenBank/DDBJ databases">
        <authorList>
            <person name="Sun Q."/>
            <person name="Mori K."/>
        </authorList>
    </citation>
    <scope>NUCLEOTIDE SEQUENCE [LARGE SCALE GENOMIC DNA]</scope>
    <source>
        <strain evidence="3 4">JCM 1334</strain>
    </source>
</reference>
<keyword evidence="3" id="KW-0808">Transferase</keyword>
<feature type="domain" description="Reverse transcriptase" evidence="2">
    <location>
        <begin position="96"/>
        <end position="344"/>
    </location>
</feature>
<gene>
    <name evidence="3" type="primary">ltrA</name>
    <name evidence="3" type="ORF">ACFFP1_18305</name>
</gene>
<name>A0ABV5Y377_ARTRM</name>
<dbReference type="PROSITE" id="PS50878">
    <property type="entry name" value="RT_POL"/>
    <property type="match status" value="1"/>
</dbReference>
<evidence type="ECO:0000256" key="1">
    <source>
        <dbReference type="ARBA" id="ARBA00025589"/>
    </source>
</evidence>
<dbReference type="NCBIfam" id="TIGR04416">
    <property type="entry name" value="group_II_RT_mat"/>
    <property type="match status" value="1"/>
</dbReference>
<dbReference type="InterPro" id="IPR013597">
    <property type="entry name" value="Mat_intron_G2"/>
</dbReference>
<proteinExistence type="predicted"/>
<dbReference type="Pfam" id="PF08388">
    <property type="entry name" value="GIIM"/>
    <property type="match status" value="1"/>
</dbReference>
<comment type="function">
    <text evidence="1">Poorly processive, error-prone DNA polymerase involved in untargeted mutagenesis. Copies undamaged DNA at stalled replication forks, which arise in vivo from mismatched or misaligned primer ends. These misaligned primers can be extended by PolIV. Exhibits no 3'-5' exonuclease (proofreading) activity. May be involved in translesional synthesis, in conjunction with the beta clamp from PolIII.</text>
</comment>